<dbReference type="InterPro" id="IPR035914">
    <property type="entry name" value="Sperma_CUB_dom_sf"/>
</dbReference>
<dbReference type="Pfam" id="PF00431">
    <property type="entry name" value="CUB"/>
    <property type="match status" value="3"/>
</dbReference>
<dbReference type="PROSITE" id="PS01180">
    <property type="entry name" value="CUB"/>
    <property type="match status" value="2"/>
</dbReference>
<sequence length="250" mass="27965">MSQSPGRFCGDKVPEPLISTDSRLWVEFRSSSNILGKGFFAVYEATCGGDINKDAGQIQSPNYPDDYRPSKECVWRITVSEGYHVGLTFQAFEVSTAGLRHCSIKMSFQFGFEDRNPRGYFKSKAHFARTSGIKTSAGFEIASASFLKAAGEVYHDLMSFQLDSSLPYASRRQLGKVPEHTWASWHDSCAYDYLEIRDGFTEDSALIGHFCGYEKPDDVKSSSNRMWMKFVSDGSINKAGFAANFFKGMN</sequence>
<evidence type="ECO:0000259" key="4">
    <source>
        <dbReference type="PROSITE" id="PS01180"/>
    </source>
</evidence>
<protein>
    <recommendedName>
        <fullName evidence="4">CUB domain-containing protein</fullName>
    </recommendedName>
</protein>
<proteinExistence type="predicted"/>
<dbReference type="CDD" id="cd00041">
    <property type="entry name" value="CUB"/>
    <property type="match status" value="2"/>
</dbReference>
<keyword evidence="6" id="KW-1185">Reference proteome</keyword>
<evidence type="ECO:0000313" key="6">
    <source>
        <dbReference type="Proteomes" id="UP000242450"/>
    </source>
</evidence>
<dbReference type="InterPro" id="IPR000859">
    <property type="entry name" value="CUB_dom"/>
</dbReference>
<comment type="caution">
    <text evidence="5">The sequence shown here is derived from an EMBL/GenBank/DDBJ whole genome shotgun (WGS) entry which is preliminary data.</text>
</comment>
<evidence type="ECO:0000256" key="3">
    <source>
        <dbReference type="PROSITE-ProRule" id="PRU00059"/>
    </source>
</evidence>
<keyword evidence="1" id="KW-0677">Repeat</keyword>
<dbReference type="AlphaFoldDB" id="A0A212CPT9"/>
<reference evidence="5 6" key="1">
    <citation type="journal article" date="2018" name="Mol. Genet. Genomics">
        <title>The red deer Cervus elaphus genome CerEla1.0: sequencing, annotating, genes, and chromosomes.</title>
        <authorList>
            <person name="Bana N.A."/>
            <person name="Nyiri A."/>
            <person name="Nagy J."/>
            <person name="Frank K."/>
            <person name="Nagy T."/>
            <person name="Steger V."/>
            <person name="Schiller M."/>
            <person name="Lakatos P."/>
            <person name="Sugar L."/>
            <person name="Horn P."/>
            <person name="Barta E."/>
            <person name="Orosz L."/>
        </authorList>
    </citation>
    <scope>NUCLEOTIDE SEQUENCE [LARGE SCALE GENOMIC DNA]</scope>
    <source>
        <strain evidence="5">Hungarian</strain>
    </source>
</reference>
<feature type="domain" description="CUB" evidence="4">
    <location>
        <begin position="1"/>
        <end position="46"/>
    </location>
</feature>
<name>A0A212CPT9_CEREH</name>
<keyword evidence="2" id="KW-1015">Disulfide bond</keyword>
<feature type="domain" description="CUB" evidence="4">
    <location>
        <begin position="47"/>
        <end position="248"/>
    </location>
</feature>
<dbReference type="PANTHER" id="PTHR24251">
    <property type="entry name" value="OVOCHYMASE-RELATED"/>
    <property type="match status" value="1"/>
</dbReference>
<dbReference type="SUPFAM" id="SSF49854">
    <property type="entry name" value="Spermadhesin, CUB domain"/>
    <property type="match status" value="2"/>
</dbReference>
<dbReference type="Gene3D" id="2.60.120.290">
    <property type="entry name" value="Spermadhesin, CUB domain"/>
    <property type="match status" value="2"/>
</dbReference>
<comment type="caution">
    <text evidence="3">Lacks conserved residue(s) required for the propagation of feature annotation.</text>
</comment>
<dbReference type="OrthoDB" id="431034at2759"/>
<dbReference type="EMBL" id="MKHE01000015">
    <property type="protein sequence ID" value="OWK07844.1"/>
    <property type="molecule type" value="Genomic_DNA"/>
</dbReference>
<evidence type="ECO:0000313" key="5">
    <source>
        <dbReference type="EMBL" id="OWK07844.1"/>
    </source>
</evidence>
<dbReference type="SMART" id="SM00042">
    <property type="entry name" value="CUB"/>
    <property type="match status" value="1"/>
</dbReference>
<evidence type="ECO:0000256" key="1">
    <source>
        <dbReference type="ARBA" id="ARBA00022737"/>
    </source>
</evidence>
<evidence type="ECO:0000256" key="2">
    <source>
        <dbReference type="ARBA" id="ARBA00023157"/>
    </source>
</evidence>
<accession>A0A212CPT9</accession>
<gene>
    <name evidence="5" type="ORF">Celaphus_00008540</name>
</gene>
<organism evidence="5 6">
    <name type="scientific">Cervus elaphus hippelaphus</name>
    <name type="common">European red deer</name>
    <dbReference type="NCBI Taxonomy" id="46360"/>
    <lineage>
        <taxon>Eukaryota</taxon>
        <taxon>Metazoa</taxon>
        <taxon>Chordata</taxon>
        <taxon>Craniata</taxon>
        <taxon>Vertebrata</taxon>
        <taxon>Euteleostomi</taxon>
        <taxon>Mammalia</taxon>
        <taxon>Eutheria</taxon>
        <taxon>Laurasiatheria</taxon>
        <taxon>Artiodactyla</taxon>
        <taxon>Ruminantia</taxon>
        <taxon>Pecora</taxon>
        <taxon>Cervidae</taxon>
        <taxon>Cervinae</taxon>
        <taxon>Cervus</taxon>
    </lineage>
</organism>
<dbReference type="Proteomes" id="UP000242450">
    <property type="component" value="Chromosome 15"/>
</dbReference>